<sequence>MDFNYDEEQQALREAVRGLVGRAYSDFESRRRTVAEDPGFSEKVWTQLAEMGILGLPFDEEHGGMGAGAVEIGIVAQELGRVLAPEPFLTSVVLAGGLVAAAGSDEQKVGLLGDLSSGASVLAFAHAEPGSRWQPTASAVTATQSDDGWTLAGVKEPVLGGARADLLIVSAALPDGGTGLFVVTAEAPGLTRDGYRTHDGGRAAKVTFADTPADLLGDEAGDRSGIIARVLDIARIAACNEAVGAMEFSLETTAAYLKSRKQFGVPLNTFQALTFRAADMYVSLEQARSLATWASMVLDSQGGEDAAVAAARASLGVSRAGRHIGQEAIQLHGGIGMTAEYSIGSYTSRLTALDHLLGDGNHHLGLLAANVSGYDEVDPLP</sequence>
<dbReference type="GO" id="GO:0050660">
    <property type="term" value="F:flavin adenine dinucleotide binding"/>
    <property type="evidence" value="ECO:0007669"/>
    <property type="project" value="InterPro"/>
</dbReference>
<evidence type="ECO:0000256" key="1">
    <source>
        <dbReference type="ARBA" id="ARBA00001974"/>
    </source>
</evidence>
<name>A0A6L6XWF5_9ACTN</name>
<evidence type="ECO:0000256" key="3">
    <source>
        <dbReference type="ARBA" id="ARBA00022630"/>
    </source>
</evidence>
<dbReference type="InterPro" id="IPR036250">
    <property type="entry name" value="AcylCo_DH-like_C"/>
</dbReference>
<dbReference type="Pfam" id="PF00441">
    <property type="entry name" value="Acyl-CoA_dh_1"/>
    <property type="match status" value="1"/>
</dbReference>
<evidence type="ECO:0000256" key="4">
    <source>
        <dbReference type="ARBA" id="ARBA00022827"/>
    </source>
</evidence>
<dbReference type="Gene3D" id="1.20.140.10">
    <property type="entry name" value="Butyryl-CoA Dehydrogenase, subunit A, domain 3"/>
    <property type="match status" value="1"/>
</dbReference>
<dbReference type="PANTHER" id="PTHR43884">
    <property type="entry name" value="ACYL-COA DEHYDROGENASE"/>
    <property type="match status" value="1"/>
</dbReference>
<dbReference type="RefSeq" id="WP_157343942.1">
    <property type="nucleotide sequence ID" value="NZ_WSEK01000004.1"/>
</dbReference>
<dbReference type="EMBL" id="WSEK01000004">
    <property type="protein sequence ID" value="MVQ50796.1"/>
    <property type="molecule type" value="Genomic_DNA"/>
</dbReference>
<dbReference type="GO" id="GO:0003995">
    <property type="term" value="F:acyl-CoA dehydrogenase activity"/>
    <property type="evidence" value="ECO:0007669"/>
    <property type="project" value="TreeGrafter"/>
</dbReference>
<dbReference type="Gene3D" id="1.10.540.10">
    <property type="entry name" value="Acyl-CoA dehydrogenase/oxidase, N-terminal domain"/>
    <property type="match status" value="1"/>
</dbReference>
<dbReference type="PANTHER" id="PTHR43884:SF20">
    <property type="entry name" value="ACYL-COA DEHYDROGENASE FADE28"/>
    <property type="match status" value="1"/>
</dbReference>
<dbReference type="InterPro" id="IPR046373">
    <property type="entry name" value="Acyl-CoA_Oxase/DH_mid-dom_sf"/>
</dbReference>
<dbReference type="Proteomes" id="UP000473525">
    <property type="component" value="Unassembled WGS sequence"/>
</dbReference>
<evidence type="ECO:0000259" key="7">
    <source>
        <dbReference type="Pfam" id="PF02771"/>
    </source>
</evidence>
<dbReference type="SUPFAM" id="SSF56645">
    <property type="entry name" value="Acyl-CoA dehydrogenase NM domain-like"/>
    <property type="match status" value="1"/>
</dbReference>
<protein>
    <submittedName>
        <fullName evidence="8">Acyl-CoA dehydrogenase</fullName>
    </submittedName>
</protein>
<organism evidence="8 9">
    <name type="scientific">Nocardioides agri</name>
    <dbReference type="NCBI Taxonomy" id="2682843"/>
    <lineage>
        <taxon>Bacteria</taxon>
        <taxon>Bacillati</taxon>
        <taxon>Actinomycetota</taxon>
        <taxon>Actinomycetes</taxon>
        <taxon>Propionibacteriales</taxon>
        <taxon>Nocardioidaceae</taxon>
        <taxon>Nocardioides</taxon>
    </lineage>
</organism>
<feature type="domain" description="Acyl-CoA dehydrogenase/oxidase C-terminal" evidence="6">
    <location>
        <begin position="227"/>
        <end position="370"/>
    </location>
</feature>
<dbReference type="Pfam" id="PF02771">
    <property type="entry name" value="Acyl-CoA_dh_N"/>
    <property type="match status" value="1"/>
</dbReference>
<evidence type="ECO:0000256" key="5">
    <source>
        <dbReference type="ARBA" id="ARBA00023002"/>
    </source>
</evidence>
<accession>A0A6L6XWF5</accession>
<keyword evidence="4" id="KW-0274">FAD</keyword>
<dbReference type="InterPro" id="IPR009100">
    <property type="entry name" value="AcylCoA_DH/oxidase_NM_dom_sf"/>
</dbReference>
<evidence type="ECO:0000256" key="2">
    <source>
        <dbReference type="ARBA" id="ARBA00009347"/>
    </source>
</evidence>
<comment type="similarity">
    <text evidence="2">Belongs to the acyl-CoA dehydrogenase family.</text>
</comment>
<proteinExistence type="inferred from homology"/>
<dbReference type="InterPro" id="IPR037069">
    <property type="entry name" value="AcylCoA_DH/ox_N_sf"/>
</dbReference>
<evidence type="ECO:0000313" key="9">
    <source>
        <dbReference type="Proteomes" id="UP000473525"/>
    </source>
</evidence>
<dbReference type="InterPro" id="IPR009075">
    <property type="entry name" value="AcylCo_DH/oxidase_C"/>
</dbReference>
<keyword evidence="3" id="KW-0285">Flavoprotein</keyword>
<keyword evidence="5" id="KW-0560">Oxidoreductase</keyword>
<dbReference type="AlphaFoldDB" id="A0A6L6XWF5"/>
<dbReference type="InterPro" id="IPR013786">
    <property type="entry name" value="AcylCoA_DH/ox_N"/>
</dbReference>
<gene>
    <name evidence="8" type="ORF">GON03_16545</name>
</gene>
<keyword evidence="9" id="KW-1185">Reference proteome</keyword>
<reference evidence="8 9" key="1">
    <citation type="submission" date="2019-12" db="EMBL/GenBank/DDBJ databases">
        <authorList>
            <person name="Huq M.A."/>
        </authorList>
    </citation>
    <scope>NUCLEOTIDE SEQUENCE [LARGE SCALE GENOMIC DNA]</scope>
    <source>
        <strain evidence="8 9">MAH-18</strain>
    </source>
</reference>
<dbReference type="CDD" id="cd00567">
    <property type="entry name" value="ACAD"/>
    <property type="match status" value="1"/>
</dbReference>
<feature type="domain" description="Acyl-CoA dehydrogenase/oxidase N-terminal" evidence="7">
    <location>
        <begin position="7"/>
        <end position="118"/>
    </location>
</feature>
<dbReference type="Gene3D" id="2.40.110.10">
    <property type="entry name" value="Butyryl-CoA Dehydrogenase, subunit A, domain 2"/>
    <property type="match status" value="1"/>
</dbReference>
<comment type="cofactor">
    <cofactor evidence="1">
        <name>FAD</name>
        <dbReference type="ChEBI" id="CHEBI:57692"/>
    </cofactor>
</comment>
<comment type="caution">
    <text evidence="8">The sequence shown here is derived from an EMBL/GenBank/DDBJ whole genome shotgun (WGS) entry which is preliminary data.</text>
</comment>
<evidence type="ECO:0000259" key="6">
    <source>
        <dbReference type="Pfam" id="PF00441"/>
    </source>
</evidence>
<evidence type="ECO:0000313" key="8">
    <source>
        <dbReference type="EMBL" id="MVQ50796.1"/>
    </source>
</evidence>
<dbReference type="SUPFAM" id="SSF47203">
    <property type="entry name" value="Acyl-CoA dehydrogenase C-terminal domain-like"/>
    <property type="match status" value="1"/>
</dbReference>